<organism evidence="6 7">
    <name type="scientific">Candidatus Thermochlorobacter aerophilus</name>
    <dbReference type="NCBI Taxonomy" id="1868324"/>
    <lineage>
        <taxon>Bacteria</taxon>
        <taxon>Pseudomonadati</taxon>
        <taxon>Chlorobiota</taxon>
        <taxon>Chlorobiia</taxon>
        <taxon>Chlorobiales</taxon>
        <taxon>Candidatus Thermochlorobacteriaceae</taxon>
        <taxon>Candidatus Thermochlorobacter</taxon>
    </lineage>
</organism>
<name>A0A395M1X4_9BACT</name>
<dbReference type="InterPro" id="IPR029063">
    <property type="entry name" value="SAM-dependent_MTases_sf"/>
</dbReference>
<dbReference type="SUPFAM" id="SSF53335">
    <property type="entry name" value="S-adenosyl-L-methionine-dependent methyltransferases"/>
    <property type="match status" value="1"/>
</dbReference>
<reference evidence="6 7" key="1">
    <citation type="journal article" date="2011" name="ISME J.">
        <title>Community ecology of hot spring cyanobacterial mats: predominant populations and their functional potential.</title>
        <authorList>
            <person name="Klatt C.G."/>
            <person name="Wood J.M."/>
            <person name="Rusch D.B."/>
            <person name="Bateson M.M."/>
            <person name="Hamamura N."/>
            <person name="Heidelberg J.F."/>
            <person name="Grossman A.R."/>
            <person name="Bhaya D."/>
            <person name="Cohan F.M."/>
            <person name="Kuhl M."/>
            <person name="Bryant D.A."/>
            <person name="Ward D.M."/>
        </authorList>
    </citation>
    <scope>NUCLEOTIDE SEQUENCE [LARGE SCALE GENOMIC DNA]</scope>
    <source>
        <strain evidence="6">OS</strain>
    </source>
</reference>
<protein>
    <recommendedName>
        <fullName evidence="3">Methyltransferase</fullName>
        <ecNumber evidence="3">2.1.1.-</ecNumber>
    </recommendedName>
</protein>
<evidence type="ECO:0000259" key="4">
    <source>
        <dbReference type="Pfam" id="PF00565"/>
    </source>
</evidence>
<dbReference type="EMBL" id="PHFL01000052">
    <property type="protein sequence ID" value="RFM23914.1"/>
    <property type="molecule type" value="Genomic_DNA"/>
</dbReference>
<evidence type="ECO:0000259" key="5">
    <source>
        <dbReference type="Pfam" id="PF01555"/>
    </source>
</evidence>
<dbReference type="EC" id="2.1.1.-" evidence="3"/>
<comment type="similarity">
    <text evidence="3">Belongs to the N(4)/N(6)-methyltransferase family.</text>
</comment>
<feature type="non-terminal residue" evidence="6">
    <location>
        <position position="1"/>
    </location>
</feature>
<evidence type="ECO:0000256" key="1">
    <source>
        <dbReference type="ARBA" id="ARBA00022603"/>
    </source>
</evidence>
<evidence type="ECO:0000313" key="6">
    <source>
        <dbReference type="EMBL" id="RFM23914.1"/>
    </source>
</evidence>
<dbReference type="Proteomes" id="UP000266389">
    <property type="component" value="Unassembled WGS sequence"/>
</dbReference>
<dbReference type="Pfam" id="PF00565">
    <property type="entry name" value="SNase"/>
    <property type="match status" value="1"/>
</dbReference>
<accession>A0A395M1X4</accession>
<dbReference type="SUPFAM" id="SSF50199">
    <property type="entry name" value="Staphylococcal nuclease"/>
    <property type="match status" value="1"/>
</dbReference>
<evidence type="ECO:0000256" key="3">
    <source>
        <dbReference type="RuleBase" id="RU362026"/>
    </source>
</evidence>
<evidence type="ECO:0000256" key="2">
    <source>
        <dbReference type="ARBA" id="ARBA00022679"/>
    </source>
</evidence>
<dbReference type="GO" id="GO:0008170">
    <property type="term" value="F:N-methyltransferase activity"/>
    <property type="evidence" value="ECO:0007669"/>
    <property type="project" value="InterPro"/>
</dbReference>
<feature type="domain" description="DNA methylase N-4/N-6" evidence="5">
    <location>
        <begin position="1"/>
        <end position="52"/>
    </location>
</feature>
<comment type="caution">
    <text evidence="6">The sequence shown here is derived from an EMBL/GenBank/DDBJ whole genome shotgun (WGS) entry which is preliminary data.</text>
</comment>
<proteinExistence type="inferred from homology"/>
<dbReference type="GO" id="GO:0003677">
    <property type="term" value="F:DNA binding"/>
    <property type="evidence" value="ECO:0007669"/>
    <property type="project" value="InterPro"/>
</dbReference>
<dbReference type="InterPro" id="IPR035437">
    <property type="entry name" value="SNase_OB-fold_sf"/>
</dbReference>
<dbReference type="Gene3D" id="2.40.50.90">
    <property type="match status" value="1"/>
</dbReference>
<dbReference type="PRINTS" id="PR00508">
    <property type="entry name" value="S21N4MTFRASE"/>
</dbReference>
<dbReference type="Pfam" id="PF01555">
    <property type="entry name" value="N6_N4_Mtase"/>
    <property type="match status" value="1"/>
</dbReference>
<keyword evidence="1 6" id="KW-0489">Methyltransferase</keyword>
<dbReference type="InterPro" id="IPR001091">
    <property type="entry name" value="RM_Methyltransferase"/>
</dbReference>
<dbReference type="GO" id="GO:0032259">
    <property type="term" value="P:methylation"/>
    <property type="evidence" value="ECO:0007669"/>
    <property type="project" value="UniProtKB-KW"/>
</dbReference>
<dbReference type="Gene3D" id="3.40.50.150">
    <property type="entry name" value="Vaccinia Virus protein VP39"/>
    <property type="match status" value="1"/>
</dbReference>
<dbReference type="AlphaFoldDB" id="A0A395M1X4"/>
<feature type="domain" description="TNase-like" evidence="4">
    <location>
        <begin position="136"/>
        <end position="208"/>
    </location>
</feature>
<sequence length="212" mass="24535">ELPRRLIRMYSLIGDVVLDPFLGSGTTIKAALELQRNGIGYEINEDFVKIINDKIGNNLLLELFDLEIVKRTQKIELDSIPYEPSVPDAKPLLDPRNLDLNRGKMYKVVNIVSEDTIELDTGLFVKFLGLDVVDKERAVKYLREYVLKKDVIIKVEENSLVSENTIFAYVYLKNKIFVNAYLIKSGIAQADKKREYKLRKKFMEIENQRKYG</sequence>
<dbReference type="InterPro" id="IPR016071">
    <property type="entry name" value="Staphylococal_nuclease_OB-fold"/>
</dbReference>
<gene>
    <name evidence="6" type="ORF">D0433_08545</name>
</gene>
<evidence type="ECO:0000313" key="7">
    <source>
        <dbReference type="Proteomes" id="UP000266389"/>
    </source>
</evidence>
<dbReference type="InterPro" id="IPR002941">
    <property type="entry name" value="DNA_methylase_N4/N6"/>
</dbReference>
<keyword evidence="2 6" id="KW-0808">Transferase</keyword>